<evidence type="ECO:0000256" key="14">
    <source>
        <dbReference type="ARBA" id="ARBA00048059"/>
    </source>
</evidence>
<dbReference type="EC" id="4.1.1.39" evidence="3"/>
<evidence type="ECO:0000256" key="10">
    <source>
        <dbReference type="ARBA" id="ARBA00023239"/>
    </source>
</evidence>
<comment type="subunit">
    <text evidence="13">Heterohexadecamer of 8 large chains and 8 small chains; disulfide-linked. The disulfide link is formed within the large subunit homodimers.</text>
</comment>
<keyword evidence="9" id="KW-0601">Photorespiration</keyword>
<sequence>GGEIPQLLNVLFGNTSIKENVMVTDLALSPSLLSSFFGPRHGVRGLREILGVLRGPMLMTALKPMGSDVEALASMAYDFAKGGIDLIKDDHGLANQNYAPYEERVRACCAAVRRANAETGRRCVYAPCLNAPADLIVPRAKFAKACGAGAVLMIPGIGGLDAMRRLAEDPSFGLPIVCHPAILGAMLGGGSDGPDDVPIRGFSHKVLLGILPRLCGADATIFPSFGGRFGFSERECRDIALGSRQKLGSTPAIVPCPGGGMTLERVRKMNEVYGEDVMLLIGGSLMGHSPDLVANARHF</sequence>
<keyword evidence="7" id="KW-0560">Oxidoreductase</keyword>
<dbReference type="Pfam" id="PF00016">
    <property type="entry name" value="RuBisCO_large"/>
    <property type="match status" value="1"/>
</dbReference>
<feature type="non-terminal residue" evidence="17">
    <location>
        <position position="299"/>
    </location>
</feature>
<keyword evidence="11" id="KW-0120">Carbon dioxide fixation</keyword>
<keyword evidence="5" id="KW-0113">Calvin cycle</keyword>
<dbReference type="Gene3D" id="3.20.20.110">
    <property type="entry name" value="Ribulose bisphosphate carboxylase, large subunit, C-terminal domain"/>
    <property type="match status" value="1"/>
</dbReference>
<keyword evidence="8" id="KW-0503">Monooxygenase</keyword>
<dbReference type="InterPro" id="IPR036422">
    <property type="entry name" value="RuBisCO_lsu_N_sf"/>
</dbReference>
<dbReference type="GO" id="GO:0009536">
    <property type="term" value="C:plastid"/>
    <property type="evidence" value="ECO:0007669"/>
    <property type="project" value="UniProtKB-SubCell"/>
</dbReference>
<dbReference type="OrthoDB" id="495650at2759"/>
<dbReference type="InterPro" id="IPR033966">
    <property type="entry name" value="RuBisCO"/>
</dbReference>
<dbReference type="GO" id="GO:0000287">
    <property type="term" value="F:magnesium ion binding"/>
    <property type="evidence" value="ECO:0007669"/>
    <property type="project" value="InterPro"/>
</dbReference>
<evidence type="ECO:0000259" key="16">
    <source>
        <dbReference type="Pfam" id="PF00016"/>
    </source>
</evidence>
<protein>
    <recommendedName>
        <fullName evidence="4">Ribulose bisphosphate carboxylase large chain</fullName>
        <ecNumber evidence="3">4.1.1.39</ecNumber>
    </recommendedName>
</protein>
<dbReference type="Proteomes" id="UP000001876">
    <property type="component" value="Unassembled WGS sequence"/>
</dbReference>
<evidence type="ECO:0000256" key="1">
    <source>
        <dbReference type="ARBA" id="ARBA00004474"/>
    </source>
</evidence>
<evidence type="ECO:0000256" key="15">
    <source>
        <dbReference type="ARBA" id="ARBA00049469"/>
    </source>
</evidence>
<dbReference type="RefSeq" id="XP_003059049.1">
    <property type="nucleotide sequence ID" value="XM_003059003.1"/>
</dbReference>
<dbReference type="GO" id="GO:0004497">
    <property type="term" value="F:monooxygenase activity"/>
    <property type="evidence" value="ECO:0007669"/>
    <property type="project" value="UniProtKB-KW"/>
</dbReference>
<evidence type="ECO:0000256" key="8">
    <source>
        <dbReference type="ARBA" id="ARBA00023033"/>
    </source>
</evidence>
<keyword evidence="18" id="KW-1185">Reference proteome</keyword>
<feature type="non-terminal residue" evidence="17">
    <location>
        <position position="1"/>
    </location>
</feature>
<dbReference type="GO" id="GO:0019253">
    <property type="term" value="P:reductive pentose-phosphate cycle"/>
    <property type="evidence" value="ECO:0007669"/>
    <property type="project" value="UniProtKB-KW"/>
</dbReference>
<accession>C1MSG5</accession>
<dbReference type="PANTHER" id="PTHR42704:SF17">
    <property type="entry name" value="RIBULOSE BISPHOSPHATE CARBOXYLASE LARGE CHAIN"/>
    <property type="match status" value="1"/>
</dbReference>
<dbReference type="KEGG" id="mpp:MICPUCDRAFT_10555"/>
<evidence type="ECO:0000256" key="11">
    <source>
        <dbReference type="ARBA" id="ARBA00023300"/>
    </source>
</evidence>
<evidence type="ECO:0000256" key="12">
    <source>
        <dbReference type="ARBA" id="ARBA00025664"/>
    </source>
</evidence>
<evidence type="ECO:0000256" key="6">
    <source>
        <dbReference type="ARBA" id="ARBA00022640"/>
    </source>
</evidence>
<comment type="similarity">
    <text evidence="2">Belongs to the RuBisCO large chain family. Type I subfamily.</text>
</comment>
<keyword evidence="6" id="KW-0934">Plastid</keyword>
<dbReference type="STRING" id="564608.C1MSG5"/>
<dbReference type="SFLD" id="SFLDG00301">
    <property type="entry name" value="RuBisCO-like_proteins"/>
    <property type="match status" value="1"/>
</dbReference>
<gene>
    <name evidence="17" type="ORF">MICPUCDRAFT_10555</name>
</gene>
<evidence type="ECO:0000256" key="4">
    <source>
        <dbReference type="ARBA" id="ARBA00017725"/>
    </source>
</evidence>
<evidence type="ECO:0000256" key="2">
    <source>
        <dbReference type="ARBA" id="ARBA00006204"/>
    </source>
</evidence>
<dbReference type="InterPro" id="IPR036376">
    <property type="entry name" value="RuBisCO_lsu_C_sf"/>
</dbReference>
<dbReference type="GeneID" id="9684115"/>
<evidence type="ECO:0000313" key="18">
    <source>
        <dbReference type="Proteomes" id="UP000001876"/>
    </source>
</evidence>
<name>C1MSG5_MICPC</name>
<feature type="domain" description="Ribulose bisphosphate carboxylase large subunit C-terminal" evidence="16">
    <location>
        <begin position="43"/>
        <end position="186"/>
    </location>
</feature>
<comment type="catalytic activity">
    <reaction evidence="14">
        <text>D-ribulose 1,5-bisphosphate + O2 = 2-phosphoglycolate + (2R)-3-phosphoglycerate + 2 H(+)</text>
        <dbReference type="Rhea" id="RHEA:36631"/>
        <dbReference type="ChEBI" id="CHEBI:15378"/>
        <dbReference type="ChEBI" id="CHEBI:15379"/>
        <dbReference type="ChEBI" id="CHEBI:57870"/>
        <dbReference type="ChEBI" id="CHEBI:58033"/>
        <dbReference type="ChEBI" id="CHEBI:58272"/>
    </reaction>
</comment>
<dbReference type="OMA" id="DHGIADQ"/>
<comment type="function">
    <text evidence="12">RuBisCO catalyzes two reactions: the carboxylation of D-ribulose 1,5-bisphosphate, the primary event in carbon dioxide fixation, as well as the oxidative fragmentation of the pentose substrate in the photorespiration process. Both reactions occur simultaneously and in competition at the same active site.</text>
</comment>
<dbReference type="Gene3D" id="3.30.70.150">
    <property type="entry name" value="RuBisCO large subunit, N-terminal domain"/>
    <property type="match status" value="1"/>
</dbReference>
<dbReference type="SFLD" id="SFLDS00014">
    <property type="entry name" value="RuBisCO"/>
    <property type="match status" value="1"/>
</dbReference>
<organism evidence="18">
    <name type="scientific">Micromonas pusilla (strain CCMP1545)</name>
    <name type="common">Picoplanktonic green alga</name>
    <dbReference type="NCBI Taxonomy" id="564608"/>
    <lineage>
        <taxon>Eukaryota</taxon>
        <taxon>Viridiplantae</taxon>
        <taxon>Chlorophyta</taxon>
        <taxon>Mamiellophyceae</taxon>
        <taxon>Mamiellales</taxon>
        <taxon>Mamiellaceae</taxon>
        <taxon>Micromonas</taxon>
    </lineage>
</organism>
<evidence type="ECO:0000256" key="5">
    <source>
        <dbReference type="ARBA" id="ARBA00022567"/>
    </source>
</evidence>
<keyword evidence="10" id="KW-0456">Lyase</keyword>
<dbReference type="SUPFAM" id="SSF51649">
    <property type="entry name" value="RuBisCo, C-terminal domain"/>
    <property type="match status" value="1"/>
</dbReference>
<comment type="catalytic activity">
    <reaction evidence="15">
        <text>2 (2R)-3-phosphoglycerate + 2 H(+) = D-ribulose 1,5-bisphosphate + CO2 + H2O</text>
        <dbReference type="Rhea" id="RHEA:23124"/>
        <dbReference type="ChEBI" id="CHEBI:15377"/>
        <dbReference type="ChEBI" id="CHEBI:15378"/>
        <dbReference type="ChEBI" id="CHEBI:16526"/>
        <dbReference type="ChEBI" id="CHEBI:57870"/>
        <dbReference type="ChEBI" id="CHEBI:58272"/>
        <dbReference type="EC" id="4.1.1.39"/>
    </reaction>
</comment>
<evidence type="ECO:0000256" key="3">
    <source>
        <dbReference type="ARBA" id="ARBA00012287"/>
    </source>
</evidence>
<dbReference type="AlphaFoldDB" id="C1MSG5"/>
<evidence type="ECO:0000256" key="13">
    <source>
        <dbReference type="ARBA" id="ARBA00025888"/>
    </source>
</evidence>
<evidence type="ECO:0000256" key="7">
    <source>
        <dbReference type="ARBA" id="ARBA00023002"/>
    </source>
</evidence>
<dbReference type="GO" id="GO:0009853">
    <property type="term" value="P:photorespiration"/>
    <property type="evidence" value="ECO:0007669"/>
    <property type="project" value="UniProtKB-KW"/>
</dbReference>
<dbReference type="InterPro" id="IPR000685">
    <property type="entry name" value="RuBisCO_lsu_C"/>
</dbReference>
<evidence type="ECO:0000313" key="17">
    <source>
        <dbReference type="EMBL" id="EEH57504.1"/>
    </source>
</evidence>
<dbReference type="EMBL" id="GG663739">
    <property type="protein sequence ID" value="EEH57504.1"/>
    <property type="molecule type" value="Genomic_DNA"/>
</dbReference>
<comment type="subcellular location">
    <subcellularLocation>
        <location evidence="1">Plastid</location>
    </subcellularLocation>
</comment>
<evidence type="ECO:0000256" key="9">
    <source>
        <dbReference type="ARBA" id="ARBA00023238"/>
    </source>
</evidence>
<dbReference type="GO" id="GO:0016984">
    <property type="term" value="F:ribulose-bisphosphate carboxylase activity"/>
    <property type="evidence" value="ECO:0007669"/>
    <property type="project" value="UniProtKB-EC"/>
</dbReference>
<dbReference type="PANTHER" id="PTHR42704">
    <property type="entry name" value="RIBULOSE BISPHOSPHATE CARBOXYLASE"/>
    <property type="match status" value="1"/>
</dbReference>
<proteinExistence type="inferred from homology"/>
<reference evidence="17 18" key="1">
    <citation type="journal article" date="2009" name="Science">
        <title>Green evolution and dynamic adaptations revealed by genomes of the marine picoeukaryotes Micromonas.</title>
        <authorList>
            <person name="Worden A.Z."/>
            <person name="Lee J.H."/>
            <person name="Mock T."/>
            <person name="Rouze P."/>
            <person name="Simmons M.P."/>
            <person name="Aerts A.L."/>
            <person name="Allen A.E."/>
            <person name="Cuvelier M.L."/>
            <person name="Derelle E."/>
            <person name="Everett M.V."/>
            <person name="Foulon E."/>
            <person name="Grimwood J."/>
            <person name="Gundlach H."/>
            <person name="Henrissat B."/>
            <person name="Napoli C."/>
            <person name="McDonald S.M."/>
            <person name="Parker M.S."/>
            <person name="Rombauts S."/>
            <person name="Salamov A."/>
            <person name="Von Dassow P."/>
            <person name="Badger J.H."/>
            <person name="Coutinho P.M."/>
            <person name="Demir E."/>
            <person name="Dubchak I."/>
            <person name="Gentemann C."/>
            <person name="Eikrem W."/>
            <person name="Gready J.E."/>
            <person name="John U."/>
            <person name="Lanier W."/>
            <person name="Lindquist E.A."/>
            <person name="Lucas S."/>
            <person name="Mayer K.F."/>
            <person name="Moreau H."/>
            <person name="Not F."/>
            <person name="Otillar R."/>
            <person name="Panaud O."/>
            <person name="Pangilinan J."/>
            <person name="Paulsen I."/>
            <person name="Piegu B."/>
            <person name="Poliakov A."/>
            <person name="Robbens S."/>
            <person name="Schmutz J."/>
            <person name="Toulza E."/>
            <person name="Wyss T."/>
            <person name="Zelensky A."/>
            <person name="Zhou K."/>
            <person name="Armbrust E.V."/>
            <person name="Bhattacharya D."/>
            <person name="Goodenough U.W."/>
            <person name="Van de Peer Y."/>
            <person name="Grigoriev I.V."/>
        </authorList>
    </citation>
    <scope>NUCLEOTIDE SEQUENCE [LARGE SCALE GENOMIC DNA]</scope>
    <source>
        <strain evidence="17 18">CCMP1545</strain>
    </source>
</reference>